<reference evidence="3 4" key="1">
    <citation type="submission" date="2022-05" db="EMBL/GenBank/DDBJ databases">
        <authorList>
            <consortium name="Genoscope - CEA"/>
            <person name="William W."/>
        </authorList>
    </citation>
    <scope>NUCLEOTIDE SEQUENCE [LARGE SCALE GENOMIC DNA]</scope>
</reference>
<evidence type="ECO:0000256" key="1">
    <source>
        <dbReference type="SAM" id="Coils"/>
    </source>
</evidence>
<evidence type="ECO:0000313" key="4">
    <source>
        <dbReference type="Proteomes" id="UP001159405"/>
    </source>
</evidence>
<sequence>ERREDLKEESRDCDENKEESSYHQDKLEDDSGRGSLEDICIAIAPCIGKTPIEDSRVLDVQDEAELDNISEKGADNGENSWDALDDIRLRCGPSGSCVPCLNGDVCMKLRDMDIISPIIELYKKDNEKLVDQGALTKREIEEVQSESLQTEIEALRFELKRLNSNEEYRERAFTNLREAIKKKDGQLKDLKDELDYAQMEKNYYFHYLYQIELLENKLKDSEESKENLRFEFDELRVIVDELKEKKEGEENFLEMEKSYYLYQIELLENKLKDSEESKENLRFEFDELRVIVDELKEKKEGEENFLEMEKSYYLYQIELLEKKLKDSEESKENLLFECDELRVIVDELKEKKDGEDNFAEMEKSYYLYQIELLEVKLKESKESNEVLQFECDEAREMLKDLKETTRRINSEGIDYGYLREEVELLKGSLELGKNREEGLKSQLKFLEDELEKFRNKNKQIEVIYETPTVTIYKEKGKMALELSKTSDKENVEFKELLKQIEELTEQNKYLQETLTTKTPAVDEEKNPETILDAKQKKFKSGIKKLKKRIRHSHSSDARDSALWMSLLKEERKELAYVRNSLKLQTQTSRDKERELENSKQRLQQKETELVEAQEGLRHVSETAGALQNVVEQIVDFL</sequence>
<feature type="coiled-coil region" evidence="1">
    <location>
        <begin position="145"/>
        <end position="513"/>
    </location>
</feature>
<feature type="non-terminal residue" evidence="3">
    <location>
        <position position="1"/>
    </location>
</feature>
<dbReference type="Proteomes" id="UP001159405">
    <property type="component" value="Unassembled WGS sequence"/>
</dbReference>
<proteinExistence type="predicted"/>
<keyword evidence="1" id="KW-0175">Coiled coil</keyword>
<feature type="coiled-coil region" evidence="1">
    <location>
        <begin position="581"/>
        <end position="622"/>
    </location>
</feature>
<feature type="region of interest" description="Disordered" evidence="2">
    <location>
        <begin position="1"/>
        <end position="32"/>
    </location>
</feature>
<dbReference type="EMBL" id="CALNXK010000067">
    <property type="protein sequence ID" value="CAH3141827.1"/>
    <property type="molecule type" value="Genomic_DNA"/>
</dbReference>
<protein>
    <submittedName>
        <fullName evidence="3">Uncharacterized protein</fullName>
    </submittedName>
</protein>
<feature type="non-terminal residue" evidence="3">
    <location>
        <position position="637"/>
    </location>
</feature>
<comment type="caution">
    <text evidence="3">The sequence shown here is derived from an EMBL/GenBank/DDBJ whole genome shotgun (WGS) entry which is preliminary data.</text>
</comment>
<gene>
    <name evidence="3" type="ORF">PLOB_00041996</name>
</gene>
<organism evidence="3 4">
    <name type="scientific">Porites lobata</name>
    <dbReference type="NCBI Taxonomy" id="104759"/>
    <lineage>
        <taxon>Eukaryota</taxon>
        <taxon>Metazoa</taxon>
        <taxon>Cnidaria</taxon>
        <taxon>Anthozoa</taxon>
        <taxon>Hexacorallia</taxon>
        <taxon>Scleractinia</taxon>
        <taxon>Fungiina</taxon>
        <taxon>Poritidae</taxon>
        <taxon>Porites</taxon>
    </lineage>
</organism>
<name>A0ABN8PDY6_9CNID</name>
<accession>A0ABN8PDY6</accession>
<keyword evidence="4" id="KW-1185">Reference proteome</keyword>
<evidence type="ECO:0000256" key="2">
    <source>
        <dbReference type="SAM" id="MobiDB-lite"/>
    </source>
</evidence>
<evidence type="ECO:0000313" key="3">
    <source>
        <dbReference type="EMBL" id="CAH3141827.1"/>
    </source>
</evidence>